<accession>A0A8T1BB65</accession>
<dbReference type="Proteomes" id="UP000736787">
    <property type="component" value="Unassembled WGS sequence"/>
</dbReference>
<dbReference type="AlphaFoldDB" id="A0A8T1BB65"/>
<dbReference type="EMBL" id="RCMK01001330">
    <property type="protein sequence ID" value="KAG2896626.1"/>
    <property type="molecule type" value="Genomic_DNA"/>
</dbReference>
<evidence type="ECO:0000313" key="3">
    <source>
        <dbReference type="Proteomes" id="UP000736787"/>
    </source>
</evidence>
<evidence type="ECO:0000313" key="2">
    <source>
        <dbReference type="EMBL" id="KAG2896626.1"/>
    </source>
</evidence>
<proteinExistence type="predicted"/>
<name>A0A8T1BB65_9STRA</name>
<gene>
    <name evidence="1" type="ORF">PC115_g20678</name>
    <name evidence="2" type="ORF">PC117_g22951</name>
</gene>
<comment type="caution">
    <text evidence="2">The sequence shown here is derived from an EMBL/GenBank/DDBJ whole genome shotgun (WGS) entry which is preliminary data.</text>
</comment>
<evidence type="ECO:0000313" key="1">
    <source>
        <dbReference type="EMBL" id="KAG2886460.1"/>
    </source>
</evidence>
<dbReference type="Proteomes" id="UP000774804">
    <property type="component" value="Unassembled WGS sequence"/>
</dbReference>
<reference evidence="2" key="1">
    <citation type="submission" date="2018-10" db="EMBL/GenBank/DDBJ databases">
        <title>Effector identification in a new, highly contiguous assembly of the strawberry crown rot pathogen Phytophthora cactorum.</title>
        <authorList>
            <person name="Armitage A.D."/>
            <person name="Nellist C.F."/>
            <person name="Bates H."/>
            <person name="Vickerstaff R.J."/>
            <person name="Harrison R.J."/>
        </authorList>
    </citation>
    <scope>NUCLEOTIDE SEQUENCE</scope>
    <source>
        <strain evidence="1">4032</strain>
        <strain evidence="2">4040</strain>
    </source>
</reference>
<sequence>MQKIRNRESISNLSVQRDELPIRRAAAREDTRFEEPEQSLEAINIRALTRNKQLSHYDVVSVIMRYPKLRRLRSASSAGDEVDDDASYHFTFSLPPIQDVLSFAACSTR</sequence>
<protein>
    <submittedName>
        <fullName evidence="2">Uncharacterized protein</fullName>
    </submittedName>
</protein>
<organism evidence="2 3">
    <name type="scientific">Phytophthora cactorum</name>
    <dbReference type="NCBI Taxonomy" id="29920"/>
    <lineage>
        <taxon>Eukaryota</taxon>
        <taxon>Sar</taxon>
        <taxon>Stramenopiles</taxon>
        <taxon>Oomycota</taxon>
        <taxon>Peronosporomycetes</taxon>
        <taxon>Peronosporales</taxon>
        <taxon>Peronosporaceae</taxon>
        <taxon>Phytophthora</taxon>
    </lineage>
</organism>
<dbReference type="EMBL" id="RCMI01001341">
    <property type="protein sequence ID" value="KAG2886460.1"/>
    <property type="molecule type" value="Genomic_DNA"/>
</dbReference>